<comment type="caution">
    <text evidence="1">The sequence shown here is derived from an EMBL/GenBank/DDBJ whole genome shotgun (WGS) entry which is preliminary data.</text>
</comment>
<dbReference type="AlphaFoldDB" id="A0A6N8IMR8"/>
<evidence type="ECO:0000313" key="2">
    <source>
        <dbReference type="Proteomes" id="UP000469385"/>
    </source>
</evidence>
<accession>A0A6N8IMR8</accession>
<dbReference type="Proteomes" id="UP000469385">
    <property type="component" value="Unassembled WGS sequence"/>
</dbReference>
<organism evidence="1 2">
    <name type="scientific">Ramlibacter pinisoli</name>
    <dbReference type="NCBI Taxonomy" id="2682844"/>
    <lineage>
        <taxon>Bacteria</taxon>
        <taxon>Pseudomonadati</taxon>
        <taxon>Pseudomonadota</taxon>
        <taxon>Betaproteobacteria</taxon>
        <taxon>Burkholderiales</taxon>
        <taxon>Comamonadaceae</taxon>
        <taxon>Ramlibacter</taxon>
    </lineage>
</organism>
<reference evidence="1 2" key="1">
    <citation type="submission" date="2019-12" db="EMBL/GenBank/DDBJ databases">
        <authorList>
            <person name="Huq M.A."/>
        </authorList>
    </citation>
    <scope>NUCLEOTIDE SEQUENCE [LARGE SCALE GENOMIC DNA]</scope>
    <source>
        <strain evidence="1 2">MAH-25</strain>
    </source>
</reference>
<proteinExistence type="predicted"/>
<keyword evidence="2" id="KW-1185">Reference proteome</keyword>
<sequence length="111" mass="12116">MDEYNQIEPPPSFIAVYSTPTGHRLTAPMATVRERYELCEDMAQLVAEQASTSLFKTGGSEREVLEKIRLALAGDESPVQPPEALWVVRRAAELLNWEMPADPGADAGATG</sequence>
<protein>
    <recommendedName>
        <fullName evidence="3">ATPase with chaperone activity</fullName>
    </recommendedName>
</protein>
<gene>
    <name evidence="1" type="ORF">GON04_01430</name>
</gene>
<evidence type="ECO:0000313" key="1">
    <source>
        <dbReference type="EMBL" id="MVQ28094.1"/>
    </source>
</evidence>
<dbReference type="EMBL" id="WSEL01000003">
    <property type="protein sequence ID" value="MVQ28094.1"/>
    <property type="molecule type" value="Genomic_DNA"/>
</dbReference>
<evidence type="ECO:0008006" key="3">
    <source>
        <dbReference type="Google" id="ProtNLM"/>
    </source>
</evidence>
<name>A0A6N8IMR8_9BURK</name>
<dbReference type="RefSeq" id="WP_157396237.1">
    <property type="nucleotide sequence ID" value="NZ_WSEL01000003.1"/>
</dbReference>